<dbReference type="AlphaFoldDB" id="J3MHU6"/>
<reference evidence="1" key="1">
    <citation type="journal article" date="2013" name="Nat. Commun.">
        <title>Whole-genome sequencing of Oryza brachyantha reveals mechanisms underlying Oryza genome evolution.</title>
        <authorList>
            <person name="Chen J."/>
            <person name="Huang Q."/>
            <person name="Gao D."/>
            <person name="Wang J."/>
            <person name="Lang Y."/>
            <person name="Liu T."/>
            <person name="Li B."/>
            <person name="Bai Z."/>
            <person name="Luis Goicoechea J."/>
            <person name="Liang C."/>
            <person name="Chen C."/>
            <person name="Zhang W."/>
            <person name="Sun S."/>
            <person name="Liao Y."/>
            <person name="Zhang X."/>
            <person name="Yang L."/>
            <person name="Song C."/>
            <person name="Wang M."/>
            <person name="Shi J."/>
            <person name="Liu G."/>
            <person name="Liu J."/>
            <person name="Zhou H."/>
            <person name="Zhou W."/>
            <person name="Yu Q."/>
            <person name="An N."/>
            <person name="Chen Y."/>
            <person name="Cai Q."/>
            <person name="Wang B."/>
            <person name="Liu B."/>
            <person name="Min J."/>
            <person name="Huang Y."/>
            <person name="Wu H."/>
            <person name="Li Z."/>
            <person name="Zhang Y."/>
            <person name="Yin Y."/>
            <person name="Song W."/>
            <person name="Jiang J."/>
            <person name="Jackson S.A."/>
            <person name="Wing R.A."/>
            <person name="Wang J."/>
            <person name="Chen M."/>
        </authorList>
    </citation>
    <scope>NUCLEOTIDE SEQUENCE [LARGE SCALE GENOMIC DNA]</scope>
    <source>
        <strain evidence="1">cv. IRGC 101232</strain>
    </source>
</reference>
<dbReference type="EnsemblPlants" id="OB06G35900.1">
    <property type="protein sequence ID" value="OB06G35900.1"/>
    <property type="gene ID" value="OB06G35900"/>
</dbReference>
<dbReference type="Proteomes" id="UP000006038">
    <property type="component" value="Chromosome 6"/>
</dbReference>
<protein>
    <submittedName>
        <fullName evidence="1">Uncharacterized protein</fullName>
    </submittedName>
</protein>
<organism evidence="1">
    <name type="scientific">Oryza brachyantha</name>
    <name type="common">malo sina</name>
    <dbReference type="NCBI Taxonomy" id="4533"/>
    <lineage>
        <taxon>Eukaryota</taxon>
        <taxon>Viridiplantae</taxon>
        <taxon>Streptophyta</taxon>
        <taxon>Embryophyta</taxon>
        <taxon>Tracheophyta</taxon>
        <taxon>Spermatophyta</taxon>
        <taxon>Magnoliopsida</taxon>
        <taxon>Liliopsida</taxon>
        <taxon>Poales</taxon>
        <taxon>Poaceae</taxon>
        <taxon>BOP clade</taxon>
        <taxon>Oryzoideae</taxon>
        <taxon>Oryzeae</taxon>
        <taxon>Oryzinae</taxon>
        <taxon>Oryza</taxon>
    </lineage>
</organism>
<sequence length="122" mass="13840">MEMNAGPYVFRFGWCNITSFTCTAPLYYTTERQKEAAERAATGLKTGQQPEEAHLDFSATGRAKTNSTIYLTDPWCMHGHGVLPKELGNLRRHSHIHQLSIHSGVSFHLTASIYYRPQVQDR</sequence>
<proteinExistence type="predicted"/>
<accession>J3MHU6</accession>
<dbReference type="HOGENOM" id="CLU_2030323_0_0_1"/>
<evidence type="ECO:0000313" key="2">
    <source>
        <dbReference type="Proteomes" id="UP000006038"/>
    </source>
</evidence>
<keyword evidence="2" id="KW-1185">Reference proteome</keyword>
<reference evidence="1" key="2">
    <citation type="submission" date="2013-04" db="UniProtKB">
        <authorList>
            <consortium name="EnsemblPlants"/>
        </authorList>
    </citation>
    <scope>IDENTIFICATION</scope>
</reference>
<evidence type="ECO:0000313" key="1">
    <source>
        <dbReference type="EnsemblPlants" id="OB06G35900.1"/>
    </source>
</evidence>
<name>J3MHU6_ORYBR</name>
<dbReference type="Gramene" id="OB06G35900.1">
    <property type="protein sequence ID" value="OB06G35900.1"/>
    <property type="gene ID" value="OB06G35900"/>
</dbReference>